<proteinExistence type="predicted"/>
<comment type="caution">
    <text evidence="5">The sequence shown here is derived from an EMBL/GenBank/DDBJ whole genome shotgun (WGS) entry which is preliminary data.</text>
</comment>
<dbReference type="Proteomes" id="UP000642973">
    <property type="component" value="Unassembled WGS sequence"/>
</dbReference>
<evidence type="ECO:0000313" key="6">
    <source>
        <dbReference type="Proteomes" id="UP000642973"/>
    </source>
</evidence>
<accession>A0A851D036</accession>
<organism evidence="5 6">
    <name type="scientific">Calyptomena viridis</name>
    <name type="common">Lesser green broadbill</name>
    <dbReference type="NCBI Taxonomy" id="135972"/>
    <lineage>
        <taxon>Eukaryota</taxon>
        <taxon>Metazoa</taxon>
        <taxon>Chordata</taxon>
        <taxon>Craniata</taxon>
        <taxon>Vertebrata</taxon>
        <taxon>Euteleostomi</taxon>
        <taxon>Archelosauria</taxon>
        <taxon>Archosauria</taxon>
        <taxon>Dinosauria</taxon>
        <taxon>Saurischia</taxon>
        <taxon>Theropoda</taxon>
        <taxon>Coelurosauria</taxon>
        <taxon>Aves</taxon>
        <taxon>Neognathae</taxon>
        <taxon>Neoaves</taxon>
        <taxon>Telluraves</taxon>
        <taxon>Australaves</taxon>
        <taxon>Passeriformes</taxon>
        <taxon>Eurylaimidae</taxon>
        <taxon>Calyptomena</taxon>
    </lineage>
</organism>
<comment type="subcellular location">
    <subcellularLocation>
        <location evidence="1">Membrane</location>
    </subcellularLocation>
</comment>
<name>A0A851D036_CALVR</name>
<feature type="domain" description="Cadherin" evidence="4">
    <location>
        <begin position="1"/>
        <end position="53"/>
    </location>
</feature>
<dbReference type="PROSITE" id="PS50268">
    <property type="entry name" value="CADHERIN_2"/>
    <property type="match status" value="1"/>
</dbReference>
<reference evidence="5" key="1">
    <citation type="submission" date="2019-10" db="EMBL/GenBank/DDBJ databases">
        <title>Bird 10,000 Genomes (B10K) Project - Family phase.</title>
        <authorList>
            <person name="Zhang G."/>
        </authorList>
    </citation>
    <scope>NUCLEOTIDE SEQUENCE</scope>
    <source>
        <strain evidence="5">B10K-DU-002-55</strain>
        <tissue evidence="5">Muscle</tissue>
    </source>
</reference>
<dbReference type="GO" id="GO:0005509">
    <property type="term" value="F:calcium ion binding"/>
    <property type="evidence" value="ECO:0007669"/>
    <property type="project" value="UniProtKB-UniRule"/>
</dbReference>
<evidence type="ECO:0000256" key="2">
    <source>
        <dbReference type="ARBA" id="ARBA00023136"/>
    </source>
</evidence>
<dbReference type="GO" id="GO:0016020">
    <property type="term" value="C:membrane"/>
    <property type="evidence" value="ECO:0007669"/>
    <property type="project" value="UniProtKB-SubCell"/>
</dbReference>
<keyword evidence="6" id="KW-1185">Reference proteome</keyword>
<protein>
    <submittedName>
        <fullName evidence="5">PCDAC protein</fullName>
    </submittedName>
</protein>
<feature type="non-terminal residue" evidence="5">
    <location>
        <position position="53"/>
    </location>
</feature>
<evidence type="ECO:0000313" key="5">
    <source>
        <dbReference type="EMBL" id="NWI61833.1"/>
    </source>
</evidence>
<dbReference type="AlphaFoldDB" id="A0A851D036"/>
<keyword evidence="3" id="KW-0106">Calcium</keyword>
<dbReference type="InterPro" id="IPR002126">
    <property type="entry name" value="Cadherin-like_dom"/>
</dbReference>
<dbReference type="CDD" id="cd11304">
    <property type="entry name" value="Cadherin_repeat"/>
    <property type="match status" value="1"/>
</dbReference>
<keyword evidence="2" id="KW-0472">Membrane</keyword>
<evidence type="ECO:0000256" key="1">
    <source>
        <dbReference type="ARBA" id="ARBA00004370"/>
    </source>
</evidence>
<evidence type="ECO:0000259" key="4">
    <source>
        <dbReference type="PROSITE" id="PS50268"/>
    </source>
</evidence>
<sequence>ISYTVTNFFPPGGRDVISINPKTGNIQLTGSLDFEEVSIFDFRIEVTDKGTPP</sequence>
<dbReference type="GO" id="GO:0007156">
    <property type="term" value="P:homophilic cell adhesion via plasma membrane adhesion molecules"/>
    <property type="evidence" value="ECO:0007669"/>
    <property type="project" value="InterPro"/>
</dbReference>
<dbReference type="SUPFAM" id="SSF49313">
    <property type="entry name" value="Cadherin-like"/>
    <property type="match status" value="1"/>
</dbReference>
<dbReference type="InterPro" id="IPR015919">
    <property type="entry name" value="Cadherin-like_sf"/>
</dbReference>
<dbReference type="EMBL" id="WEIV01032256">
    <property type="protein sequence ID" value="NWI61833.1"/>
    <property type="molecule type" value="Genomic_DNA"/>
</dbReference>
<evidence type="ECO:0000256" key="3">
    <source>
        <dbReference type="PROSITE-ProRule" id="PRU00043"/>
    </source>
</evidence>
<gene>
    <name evidence="5" type="primary">Pcdha12_1</name>
    <name evidence="5" type="ORF">CALVIR_R14901</name>
</gene>
<dbReference type="Gene3D" id="2.60.40.60">
    <property type="entry name" value="Cadherins"/>
    <property type="match status" value="1"/>
</dbReference>
<feature type="non-terminal residue" evidence="5">
    <location>
        <position position="1"/>
    </location>
</feature>